<evidence type="ECO:0000313" key="6">
    <source>
        <dbReference type="Proteomes" id="UP001549691"/>
    </source>
</evidence>
<evidence type="ECO:0000256" key="1">
    <source>
        <dbReference type="ARBA" id="ARBA00023015"/>
    </source>
</evidence>
<keyword evidence="6" id="KW-1185">Reference proteome</keyword>
<keyword evidence="3" id="KW-0804">Transcription</keyword>
<protein>
    <submittedName>
        <fullName evidence="5">Metalloregulator ArsR/SmtB family transcription factor</fullName>
    </submittedName>
</protein>
<dbReference type="Proteomes" id="UP001549691">
    <property type="component" value="Unassembled WGS sequence"/>
</dbReference>
<dbReference type="Gene3D" id="1.10.10.10">
    <property type="entry name" value="Winged helix-like DNA-binding domain superfamily/Winged helix DNA-binding domain"/>
    <property type="match status" value="1"/>
</dbReference>
<dbReference type="InterPro" id="IPR051011">
    <property type="entry name" value="Metal_resp_trans_reg"/>
</dbReference>
<evidence type="ECO:0000256" key="3">
    <source>
        <dbReference type="ARBA" id="ARBA00023163"/>
    </source>
</evidence>
<reference evidence="5 6" key="1">
    <citation type="submission" date="2024-07" db="EMBL/GenBank/DDBJ databases">
        <title>Uliginosibacterium flavum JJ3220;KACC:17644.</title>
        <authorList>
            <person name="Kim M.K."/>
        </authorList>
    </citation>
    <scope>NUCLEOTIDE SEQUENCE [LARGE SCALE GENOMIC DNA]</scope>
    <source>
        <strain evidence="5 6">KACC:17644</strain>
    </source>
</reference>
<accession>A0ABV2TN27</accession>
<dbReference type="EMBL" id="JBEWZI010000012">
    <property type="protein sequence ID" value="MET7014943.1"/>
    <property type="molecule type" value="Genomic_DNA"/>
</dbReference>
<dbReference type="InterPro" id="IPR036390">
    <property type="entry name" value="WH_DNA-bd_sf"/>
</dbReference>
<dbReference type="SUPFAM" id="SSF46785">
    <property type="entry name" value="Winged helix' DNA-binding domain"/>
    <property type="match status" value="1"/>
</dbReference>
<dbReference type="InterPro" id="IPR036388">
    <property type="entry name" value="WH-like_DNA-bd_sf"/>
</dbReference>
<evidence type="ECO:0000259" key="4">
    <source>
        <dbReference type="PROSITE" id="PS50987"/>
    </source>
</evidence>
<name>A0ABV2TN27_9RHOO</name>
<dbReference type="CDD" id="cd00090">
    <property type="entry name" value="HTH_ARSR"/>
    <property type="match status" value="1"/>
</dbReference>
<evidence type="ECO:0000256" key="2">
    <source>
        <dbReference type="ARBA" id="ARBA00023125"/>
    </source>
</evidence>
<dbReference type="NCBIfam" id="NF033788">
    <property type="entry name" value="HTH_metalloreg"/>
    <property type="match status" value="1"/>
</dbReference>
<dbReference type="SMART" id="SM00418">
    <property type="entry name" value="HTH_ARSR"/>
    <property type="match status" value="1"/>
</dbReference>
<sequence>MESNQAVTQLAALAQENRLAVFRLLVQQGAAGMAVGKIAEALDLANATLSFHLKTLTQAGLIEARQDGRFIHYSANFIAMNSLLGFLSENCCAGEPCLPLVVAPCCPTEKKS</sequence>
<evidence type="ECO:0000313" key="5">
    <source>
        <dbReference type="EMBL" id="MET7014943.1"/>
    </source>
</evidence>
<dbReference type="PROSITE" id="PS50987">
    <property type="entry name" value="HTH_ARSR_2"/>
    <property type="match status" value="1"/>
</dbReference>
<feature type="domain" description="HTH arsR-type" evidence="4">
    <location>
        <begin position="1"/>
        <end position="95"/>
    </location>
</feature>
<dbReference type="PANTHER" id="PTHR43132:SF2">
    <property type="entry name" value="ARSENICAL RESISTANCE OPERON REPRESSOR ARSR-RELATED"/>
    <property type="match status" value="1"/>
</dbReference>
<keyword evidence="2" id="KW-0238">DNA-binding</keyword>
<proteinExistence type="predicted"/>
<dbReference type="PRINTS" id="PR00778">
    <property type="entry name" value="HTHARSR"/>
</dbReference>
<comment type="caution">
    <text evidence="5">The sequence shown here is derived from an EMBL/GenBank/DDBJ whole genome shotgun (WGS) entry which is preliminary data.</text>
</comment>
<dbReference type="InterPro" id="IPR001845">
    <property type="entry name" value="HTH_ArsR_DNA-bd_dom"/>
</dbReference>
<dbReference type="Pfam" id="PF12840">
    <property type="entry name" value="HTH_20"/>
    <property type="match status" value="1"/>
</dbReference>
<dbReference type="PANTHER" id="PTHR43132">
    <property type="entry name" value="ARSENICAL RESISTANCE OPERON REPRESSOR ARSR-RELATED"/>
    <property type="match status" value="1"/>
</dbReference>
<keyword evidence="1" id="KW-0805">Transcription regulation</keyword>
<gene>
    <name evidence="5" type="ORF">ABXR19_12140</name>
</gene>
<organism evidence="5 6">
    <name type="scientific">Uliginosibacterium flavum</name>
    <dbReference type="NCBI Taxonomy" id="1396831"/>
    <lineage>
        <taxon>Bacteria</taxon>
        <taxon>Pseudomonadati</taxon>
        <taxon>Pseudomonadota</taxon>
        <taxon>Betaproteobacteria</taxon>
        <taxon>Rhodocyclales</taxon>
        <taxon>Zoogloeaceae</taxon>
        <taxon>Uliginosibacterium</taxon>
    </lineage>
</organism>
<dbReference type="InterPro" id="IPR011991">
    <property type="entry name" value="ArsR-like_HTH"/>
</dbReference>
<dbReference type="RefSeq" id="WP_354601406.1">
    <property type="nucleotide sequence ID" value="NZ_JBEWZI010000012.1"/>
</dbReference>